<dbReference type="PANTHER" id="PTHR24369:SF213">
    <property type="entry name" value="INSULIN LIKE GROWTH FACTOR BINDING PROTEIN ACID LABILE SUBUNIT"/>
    <property type="match status" value="1"/>
</dbReference>
<reference evidence="4" key="1">
    <citation type="submission" date="2015-01" db="EMBL/GenBank/DDBJ databases">
        <title>Transcriptome Assembly of Fopius arisanus.</title>
        <authorList>
            <person name="Geib S."/>
        </authorList>
    </citation>
    <scope>NUCLEOTIDE SEQUENCE</scope>
</reference>
<dbReference type="AlphaFoldDB" id="A0A0C9Q5D6"/>
<dbReference type="Proteomes" id="UP000694866">
    <property type="component" value="Unplaced"/>
</dbReference>
<sequence length="440" mass="49018">MIAAIKITVLLFILSAHGKDDDDKRQNFNICQEFGVITNVTHIDETAPSTYFSLKINNNISINSKALSKLNITRIDINLRTDGLYDRSPNCSLSLQPDSFDDLSSLISLSIKNANLNFTGNPLAPLKSLTMLKLKSCGINDVPTEILSSLSNLLELSLADNYIQVIHSNAFLSMKNLQNLDLNRNNIGSLEPGCFNGLSELEILNLSINSIKAVPGIFQGLNHLKKLILVSSFGVNEFQPIILQDVPALIELQLDWNKLMSLSSTMFDNVPRLHTLSLTANSLRTIPHALFEKLKSLRELYLQQNMIETIEPRAFNGLNLTTLDLSLNDIQQISAESFNGLTINTLILHKNQIEELQSQAFNGLTANEMDLSQNSLQKIGVEDFRGVKCRQLDLTMNRIEEIASGAFDNIQVEKLILKMNPIITEDRATWGIPTSVQIEV</sequence>
<evidence type="ECO:0000313" key="5">
    <source>
        <dbReference type="Proteomes" id="UP000694866"/>
    </source>
</evidence>
<name>A0A0C9Q5D6_9HYME</name>
<organism evidence="4">
    <name type="scientific">Fopius arisanus</name>
    <dbReference type="NCBI Taxonomy" id="64838"/>
    <lineage>
        <taxon>Eukaryota</taxon>
        <taxon>Metazoa</taxon>
        <taxon>Ecdysozoa</taxon>
        <taxon>Arthropoda</taxon>
        <taxon>Hexapoda</taxon>
        <taxon>Insecta</taxon>
        <taxon>Pterygota</taxon>
        <taxon>Neoptera</taxon>
        <taxon>Endopterygota</taxon>
        <taxon>Hymenoptera</taxon>
        <taxon>Apocrita</taxon>
        <taxon>Ichneumonoidea</taxon>
        <taxon>Braconidae</taxon>
        <taxon>Opiinae</taxon>
        <taxon>Fopius</taxon>
    </lineage>
</organism>
<proteinExistence type="predicted"/>
<dbReference type="InterPro" id="IPR050541">
    <property type="entry name" value="LRR_TM_domain-containing"/>
</dbReference>
<dbReference type="GO" id="GO:0005886">
    <property type="term" value="C:plasma membrane"/>
    <property type="evidence" value="ECO:0007669"/>
    <property type="project" value="TreeGrafter"/>
</dbReference>
<keyword evidence="3" id="KW-0732">Signal</keyword>
<dbReference type="KEGG" id="fas:105271691"/>
<dbReference type="InterPro" id="IPR001611">
    <property type="entry name" value="Leu-rich_rpt"/>
</dbReference>
<evidence type="ECO:0000256" key="1">
    <source>
        <dbReference type="ARBA" id="ARBA00022614"/>
    </source>
</evidence>
<dbReference type="InterPro" id="IPR032675">
    <property type="entry name" value="LRR_dom_sf"/>
</dbReference>
<protein>
    <submittedName>
        <fullName evidence="4">IGFALS_1 protein</fullName>
    </submittedName>
    <submittedName>
        <fullName evidence="6">Insulin-like growth factor-binding protein complex acid labile subunit</fullName>
    </submittedName>
</protein>
<accession>A0A0C9Q5D6</accession>
<dbReference type="PROSITE" id="PS51450">
    <property type="entry name" value="LRR"/>
    <property type="match status" value="4"/>
</dbReference>
<dbReference type="SMART" id="SM00369">
    <property type="entry name" value="LRR_TYP"/>
    <property type="match status" value="10"/>
</dbReference>
<dbReference type="RefSeq" id="XP_011311709.1">
    <property type="nucleotide sequence ID" value="XM_011313407.1"/>
</dbReference>
<dbReference type="InterPro" id="IPR003591">
    <property type="entry name" value="Leu-rich_rpt_typical-subtyp"/>
</dbReference>
<keyword evidence="1" id="KW-0433">Leucine-rich repeat</keyword>
<keyword evidence="2" id="KW-0677">Repeat</keyword>
<evidence type="ECO:0000313" key="4">
    <source>
        <dbReference type="EMBL" id="JAG79025.1"/>
    </source>
</evidence>
<dbReference type="Gene3D" id="3.80.10.10">
    <property type="entry name" value="Ribonuclease Inhibitor"/>
    <property type="match status" value="3"/>
</dbReference>
<evidence type="ECO:0000256" key="3">
    <source>
        <dbReference type="SAM" id="SignalP"/>
    </source>
</evidence>
<dbReference type="OrthoDB" id="2013775at2759"/>
<dbReference type="SUPFAM" id="SSF52058">
    <property type="entry name" value="L domain-like"/>
    <property type="match status" value="1"/>
</dbReference>
<feature type="signal peptide" evidence="3">
    <location>
        <begin position="1"/>
        <end position="18"/>
    </location>
</feature>
<accession>A0A9R1TM54</accession>
<evidence type="ECO:0000313" key="6">
    <source>
        <dbReference type="RefSeq" id="XP_011311709.1"/>
    </source>
</evidence>
<dbReference type="PANTHER" id="PTHR24369">
    <property type="entry name" value="ANTIGEN BSP, PUTATIVE-RELATED"/>
    <property type="match status" value="1"/>
</dbReference>
<dbReference type="Pfam" id="PF13855">
    <property type="entry name" value="LRR_8"/>
    <property type="match status" value="3"/>
</dbReference>
<gene>
    <name evidence="4" type="primary">IGFALS_1</name>
    <name evidence="6" type="synonym">LOC105271691</name>
    <name evidence="4" type="ORF">g.14742</name>
</gene>
<feature type="chain" id="PRO_5044541409" evidence="3">
    <location>
        <begin position="19"/>
        <end position="440"/>
    </location>
</feature>
<dbReference type="EMBL" id="GBYB01009258">
    <property type="protein sequence ID" value="JAG79025.1"/>
    <property type="molecule type" value="Transcribed_RNA"/>
</dbReference>
<reference evidence="6" key="2">
    <citation type="submission" date="2025-04" db="UniProtKB">
        <authorList>
            <consortium name="RefSeq"/>
        </authorList>
    </citation>
    <scope>IDENTIFICATION</scope>
    <source>
        <strain evidence="6">USDA-PBARC FA_bdor</strain>
        <tissue evidence="6">Whole organism</tissue>
    </source>
</reference>
<keyword evidence="5" id="KW-1185">Reference proteome</keyword>
<dbReference type="GeneID" id="105271691"/>
<evidence type="ECO:0000256" key="2">
    <source>
        <dbReference type="ARBA" id="ARBA00022737"/>
    </source>
</evidence>